<evidence type="ECO:0000256" key="2">
    <source>
        <dbReference type="PROSITE-ProRule" id="PRU00076"/>
    </source>
</evidence>
<feature type="compositionally biased region" description="Basic and acidic residues" evidence="3">
    <location>
        <begin position="8"/>
        <end position="18"/>
    </location>
</feature>
<protein>
    <submittedName>
        <fullName evidence="6">Microneme protein, putative</fullName>
    </submittedName>
</protein>
<dbReference type="InterPro" id="IPR000742">
    <property type="entry name" value="EGF"/>
</dbReference>
<dbReference type="EMBL" id="FR823387">
    <property type="protein sequence ID" value="CBZ51766.1"/>
    <property type="molecule type" value="Genomic_DNA"/>
</dbReference>
<name>F0VDH3_NEOCL</name>
<dbReference type="OMA" id="VGHICAC"/>
<dbReference type="GeneID" id="13444310"/>
<organism evidence="5 7">
    <name type="scientific">Neospora caninum (strain Liverpool)</name>
    <dbReference type="NCBI Taxonomy" id="572307"/>
    <lineage>
        <taxon>Eukaryota</taxon>
        <taxon>Sar</taxon>
        <taxon>Alveolata</taxon>
        <taxon>Apicomplexa</taxon>
        <taxon>Conoidasida</taxon>
        <taxon>Coccidia</taxon>
        <taxon>Eucoccidiorida</taxon>
        <taxon>Eimeriorina</taxon>
        <taxon>Sarcocystidae</taxon>
        <taxon>Neospora</taxon>
    </lineage>
</organism>
<dbReference type="VEuPathDB" id="ToxoDB:NCLIV_015580"/>
<proteinExistence type="predicted"/>
<reference evidence="5" key="2">
    <citation type="submission" date="2011-03" db="EMBL/GenBank/DDBJ databases">
        <title>Comparative genomics and transcriptomics of Neospora caninum and Toxoplasma gondii.</title>
        <authorList>
            <person name="Reid A.J."/>
            <person name="Sohal A."/>
            <person name="Harris D."/>
            <person name="Quail M."/>
            <person name="Sanders M."/>
            <person name="Berriman M."/>
            <person name="Wastling J.M."/>
            <person name="Pain A."/>
        </authorList>
    </citation>
    <scope>NUCLEOTIDE SEQUENCE</scope>
    <source>
        <strain evidence="5">Liverpool</strain>
    </source>
</reference>
<dbReference type="SMART" id="SM00181">
    <property type="entry name" value="EGF"/>
    <property type="match status" value="4"/>
</dbReference>
<dbReference type="SUPFAM" id="SSF57196">
    <property type="entry name" value="EGF/Laminin"/>
    <property type="match status" value="1"/>
</dbReference>
<dbReference type="GO" id="GO:0005509">
    <property type="term" value="F:calcium ion binding"/>
    <property type="evidence" value="ECO:0007669"/>
    <property type="project" value="InterPro"/>
</dbReference>
<evidence type="ECO:0000256" key="3">
    <source>
        <dbReference type="SAM" id="MobiDB-lite"/>
    </source>
</evidence>
<dbReference type="EMBL" id="LN714480">
    <property type="protein sequence ID" value="CEL65723.1"/>
    <property type="molecule type" value="Genomic_DNA"/>
</dbReference>
<dbReference type="PROSITE" id="PS50026">
    <property type="entry name" value="EGF_3"/>
    <property type="match status" value="1"/>
</dbReference>
<evidence type="ECO:0000256" key="1">
    <source>
        <dbReference type="ARBA" id="ARBA00023157"/>
    </source>
</evidence>
<evidence type="ECO:0000313" key="6">
    <source>
        <dbReference type="EMBL" id="CEL65723.1"/>
    </source>
</evidence>
<feature type="disulfide bond" evidence="2">
    <location>
        <begin position="187"/>
        <end position="197"/>
    </location>
</feature>
<sequence>MVPSVSRTDVRSERDRSETASAEASQRPERTAQLRTSNALMARHLYAATGALLLLVARLELVSAAITLPPQSSWVCRISEANQRCGEVYSNNVTGEKGGICRETDCCSRAGLSPSLDFGDICKPKGSSYCRSYKDAYSFGKCDLAHQCGKCSTLSLCKLDSTENGGVYCQCPAPAEGNGITCRGDPCRSSPCANGTCSPRKNDPNDYECQCYPGFEGVKDTTGVVKTCVDVCAMNVCGDGALACYHGETGHVCACKEDYINASVNGNDSCVKPDLCAVAPCGDAAAVKSCVTVSSNEYKCTCNTGHVLKTDRKRSYCARE</sequence>
<evidence type="ECO:0000313" key="7">
    <source>
        <dbReference type="Proteomes" id="UP000007494"/>
    </source>
</evidence>
<reference evidence="5" key="1">
    <citation type="submission" date="2011-02" db="EMBL/GenBank/DDBJ databases">
        <authorList>
            <person name="Aslett M."/>
        </authorList>
    </citation>
    <scope>NUCLEOTIDE SEQUENCE</scope>
    <source>
        <strain evidence="5">Liverpool</strain>
    </source>
</reference>
<gene>
    <name evidence="6" type="ORF">BN1204_015580</name>
    <name evidence="5" type="ORF">NCLIV_015580</name>
</gene>
<evidence type="ECO:0000259" key="4">
    <source>
        <dbReference type="PROSITE" id="PS50026"/>
    </source>
</evidence>
<dbReference type="OrthoDB" id="430340at2759"/>
<keyword evidence="7" id="KW-1185">Reference proteome</keyword>
<dbReference type="InParanoid" id="F0VDH3"/>
<reference evidence="7" key="3">
    <citation type="journal article" date="2012" name="PLoS Pathog.">
        <title>Comparative genomics of the apicomplexan parasites Toxoplasma gondii and Neospora caninum: Coccidia differing in host range and transmission strategy.</title>
        <authorList>
            <person name="Reid A.J."/>
            <person name="Vermont S.J."/>
            <person name="Cotton J.A."/>
            <person name="Harris D."/>
            <person name="Hill-Cawthorne G.A."/>
            <person name="Konen-Waisman S."/>
            <person name="Latham S.M."/>
            <person name="Mourier T."/>
            <person name="Norton R."/>
            <person name="Quail M.A."/>
            <person name="Sanders M."/>
            <person name="Shanmugam D."/>
            <person name="Sohal A."/>
            <person name="Wasmuth J.D."/>
            <person name="Brunk B."/>
            <person name="Grigg M.E."/>
            <person name="Howard J.C."/>
            <person name="Parkinson J."/>
            <person name="Roos D.S."/>
            <person name="Trees A.J."/>
            <person name="Berriman M."/>
            <person name="Pain A."/>
            <person name="Wastling J.M."/>
        </authorList>
    </citation>
    <scope>NUCLEOTIDE SEQUENCE [LARGE SCALE GENOMIC DNA]</scope>
    <source>
        <strain evidence="7">Liverpool</strain>
    </source>
</reference>
<dbReference type="InterPro" id="IPR001881">
    <property type="entry name" value="EGF-like_Ca-bd_dom"/>
</dbReference>
<dbReference type="RefSeq" id="XP_003881799.1">
    <property type="nucleotide sequence ID" value="XM_003881750.1"/>
</dbReference>
<reference evidence="6" key="4">
    <citation type="journal article" date="2015" name="PLoS ONE">
        <title>Comprehensive Evaluation of Toxoplasma gondii VEG and Neospora caninum LIV Genomes with Tachyzoite Stage Transcriptome and Proteome Defines Novel Transcript Features.</title>
        <authorList>
            <person name="Ramaprasad A."/>
            <person name="Mourier T."/>
            <person name="Naeem R."/>
            <person name="Malas T.B."/>
            <person name="Moussa E."/>
            <person name="Panigrahi A."/>
            <person name="Vermont S.J."/>
            <person name="Otto T.D."/>
            <person name="Wastling J."/>
            <person name="Pain A."/>
        </authorList>
    </citation>
    <scope>NUCLEOTIDE SEQUENCE</scope>
    <source>
        <strain evidence="6">Liverpool</strain>
    </source>
</reference>
<evidence type="ECO:0000313" key="5">
    <source>
        <dbReference type="EMBL" id="CBZ51766.1"/>
    </source>
</evidence>
<feature type="region of interest" description="Disordered" evidence="3">
    <location>
        <begin position="1"/>
        <end position="32"/>
    </location>
</feature>
<feature type="disulfide bond" evidence="2">
    <location>
        <begin position="192"/>
        <end position="209"/>
    </location>
</feature>
<dbReference type="SMART" id="SM00179">
    <property type="entry name" value="EGF_CA"/>
    <property type="match status" value="1"/>
</dbReference>
<keyword evidence="1 2" id="KW-1015">Disulfide bond</keyword>
<feature type="domain" description="EGF-like" evidence="4">
    <location>
        <begin position="183"/>
        <end position="221"/>
    </location>
</feature>
<dbReference type="Proteomes" id="UP000007494">
    <property type="component" value="Chromosome VI"/>
</dbReference>
<comment type="caution">
    <text evidence="2">Lacks conserved residue(s) required for the propagation of feature annotation.</text>
</comment>
<accession>F0VDH3</accession>
<dbReference type="AlphaFoldDB" id="F0VDH3"/>
<keyword evidence="2" id="KW-0245">EGF-like domain</keyword>
<dbReference type="eggNOG" id="ENOG502QY8Q">
    <property type="taxonomic scope" value="Eukaryota"/>
</dbReference>
<dbReference type="Gene3D" id="2.10.25.10">
    <property type="entry name" value="Laminin"/>
    <property type="match status" value="1"/>
</dbReference>